<feature type="transmembrane region" description="Helical" evidence="2">
    <location>
        <begin position="230"/>
        <end position="258"/>
    </location>
</feature>
<dbReference type="Proteomes" id="UP001652741">
    <property type="component" value="Chromosome ssa25"/>
</dbReference>
<dbReference type="Pfam" id="PF01108">
    <property type="entry name" value="Tissue_fac"/>
    <property type="match status" value="2"/>
</dbReference>
<feature type="compositionally biased region" description="Acidic residues" evidence="1">
    <location>
        <begin position="1439"/>
        <end position="1449"/>
    </location>
</feature>
<evidence type="ECO:0000259" key="4">
    <source>
        <dbReference type="PROSITE" id="PS50853"/>
    </source>
</evidence>
<accession>A0ABM3DX80</accession>
<dbReference type="PANTHER" id="PTHR20859">
    <property type="entry name" value="INTERFERON/INTERLEUKIN RECEPTOR"/>
    <property type="match status" value="1"/>
</dbReference>
<evidence type="ECO:0000256" key="1">
    <source>
        <dbReference type="SAM" id="MobiDB-lite"/>
    </source>
</evidence>
<evidence type="ECO:0000313" key="6">
    <source>
        <dbReference type="RefSeq" id="XP_045563400.1"/>
    </source>
</evidence>
<dbReference type="Pfam" id="PF09294">
    <property type="entry name" value="Interfer-bind"/>
    <property type="match status" value="2"/>
</dbReference>
<gene>
    <name evidence="6" type="primary">LOC106593401</name>
</gene>
<feature type="region of interest" description="Disordered" evidence="1">
    <location>
        <begin position="1309"/>
        <end position="1351"/>
    </location>
</feature>
<dbReference type="PROSITE" id="PS50853">
    <property type="entry name" value="FN3"/>
    <property type="match status" value="1"/>
</dbReference>
<sequence length="1458" mass="159072">MKHFLLTIYLMLQCFYALCTLPAPVNVTIDSLNFHHVLRWIPGPGTPPGTMYNILYRWLNFIFGSETRLLRENNTTLEIQHQTNMTNQKLDLKYPKEVYRLCVQASHDLFESPLAGITFTPFTQTVIGPPTLSLDGCGNCLVINITLPEMGTIEKVYGNSISFQIDWKRAGETQFKETRTTNLSYMLGNLKVGTEYCVRVHTLINTNKQTQLSEWKCAHTSIVEPNRVPAVVAGLSVLFIVSGAGLMLLMFVLFYTGFVCKLKTHLPRSLTALVEGYLVTPERTVPDLVSISSEPEKQGKALTPKAHYNRENANQAGEEEEEDEEEEGGNGTVYMDRDAGLSFDSSSSTTQSQEASGANVALLNGAGHSGGLSFEVAAEEEEDAPVGVVVLGGQGQREVKGELAKVISSLDGDQPRPLGLVGLGGEEENEMREVEEEKEMRGETSGNVNLFSVTLGALKREEEEEEDENETDVLLCCSKQEQKPLLPIDSLQRTLGLDSMGSQGEEEAGGNDCYMDCAPKLSSKSSFGTTQSQNASGANVALNAVGHSGGLSSEVAAEEEEEAPVGVVVLGGQGQSEVKGQLVKVISSLDRDLGLVGLGGEEEKEMEEKEREETSINVNLFSLTLGALKREDENETDVLLCCSKQEQKPLLPIDSLQRTLGLDSMGSQGEEEAGGNDCYMDCAPKLSSKSSFGTTQSQNASGANVALNAVGHSGGLSSEVAAEEEEEAPVGVVVLGGQGQSEVKGQLVKVISSLDRDLGLVGLGGEEEKEMEEKEREETSINVNLFSLTLGALKREDENETDVLLCCSKQEQKPLLPIDSLQRTLGLDSMGSQGEIQEDTGLVLTPPQTDCTHKYSEYSDRHAVSCTKTYSDCLVTHTGTVQSHNETEEEEDFSGYMGHLLHSGVKVEDVRVSFIDMTTECCGNGVMTPVILVVSWLLQAHSVMCDLPAPVNLTLSSKHFVHQLRWDPGPGSPRGVYYRVKVLSDRGGQSWKVVAGCEHVEFPLVCNLTKAFSSHSHTYYNQVFAVSGNQVSPPANQSGFKPIDGTLLDPPVVSVKACGSTLCVDLKPPVDGLRDVYDKFRYSLSIRSSRHGAKYSEEMKSLKKILKNLAPGREYCVSVRIMDSEERSDKNSSYSQPHCAFTAAKYIADTEISVVLCLLVLFGLCSTTLLFRTGFICLRQHLPEVLSSIQHHEENLHPVPYDEEPFSSVHLVPPSPPSGSTGKDRESEEESEAETEGSSGGGQGYKTRGITAGLTPHNPLSSSSSSGTEVFLHLCLNTCSPAYPTATDTQTTAETQSNRPHVPLFITSDQQPESLLRPDGLSMSLSNNHPLSRPSQTSQLTEPAQYASRGQDLSFSLSSERDTGNAEGLHPEEEESCLDVNLLSVTLGRHEEMKMQREMMVPEHLFLGEPPEPTTPFLPSDTTFWATEPAITQTHTATSEEEEEEDEEYSGYMRRREK</sequence>
<reference evidence="6" key="1">
    <citation type="submission" date="2025-08" db="UniProtKB">
        <authorList>
            <consortium name="RefSeq"/>
        </authorList>
    </citation>
    <scope>IDENTIFICATION</scope>
</reference>
<proteinExistence type="predicted"/>
<keyword evidence="2" id="KW-0472">Membrane</keyword>
<dbReference type="GeneID" id="106593401"/>
<feature type="signal peptide" evidence="3">
    <location>
        <begin position="1"/>
        <end position="17"/>
    </location>
</feature>
<keyword evidence="5" id="KW-1185">Reference proteome</keyword>
<feature type="compositionally biased region" description="Polar residues" evidence="1">
    <location>
        <begin position="1323"/>
        <end position="1342"/>
    </location>
</feature>
<feature type="region of interest" description="Disordered" evidence="1">
    <location>
        <begin position="289"/>
        <end position="356"/>
    </location>
</feature>
<feature type="region of interest" description="Disordered" evidence="1">
    <location>
        <begin position="1198"/>
        <end position="1266"/>
    </location>
</feature>
<name>A0ABM3DX80_SALSA</name>
<feature type="domain" description="Fibronectin type-III" evidence="4">
    <location>
        <begin position="126"/>
        <end position="223"/>
    </location>
</feature>
<keyword evidence="3" id="KW-0732">Signal</keyword>
<feature type="region of interest" description="Disordered" evidence="1">
    <location>
        <begin position="1356"/>
        <end position="1375"/>
    </location>
</feature>
<evidence type="ECO:0000256" key="3">
    <source>
        <dbReference type="SAM" id="SignalP"/>
    </source>
</evidence>
<keyword evidence="2" id="KW-0812">Transmembrane</keyword>
<dbReference type="InterPro" id="IPR015373">
    <property type="entry name" value="Interferon/interleukin_rcp_dom"/>
</dbReference>
<evidence type="ECO:0000256" key="2">
    <source>
        <dbReference type="SAM" id="Phobius"/>
    </source>
</evidence>
<dbReference type="InterPro" id="IPR013783">
    <property type="entry name" value="Ig-like_fold"/>
</dbReference>
<dbReference type="InterPro" id="IPR003961">
    <property type="entry name" value="FN3_dom"/>
</dbReference>
<evidence type="ECO:0000313" key="5">
    <source>
        <dbReference type="Proteomes" id="UP001652741"/>
    </source>
</evidence>
<dbReference type="SUPFAM" id="SSF49265">
    <property type="entry name" value="Fibronectin type III"/>
    <property type="match status" value="4"/>
</dbReference>
<organism evidence="5 6">
    <name type="scientific">Salmo salar</name>
    <name type="common">Atlantic salmon</name>
    <dbReference type="NCBI Taxonomy" id="8030"/>
    <lineage>
        <taxon>Eukaryota</taxon>
        <taxon>Metazoa</taxon>
        <taxon>Chordata</taxon>
        <taxon>Craniata</taxon>
        <taxon>Vertebrata</taxon>
        <taxon>Euteleostomi</taxon>
        <taxon>Actinopterygii</taxon>
        <taxon>Neopterygii</taxon>
        <taxon>Teleostei</taxon>
        <taxon>Protacanthopterygii</taxon>
        <taxon>Salmoniformes</taxon>
        <taxon>Salmonidae</taxon>
        <taxon>Salmoninae</taxon>
        <taxon>Salmo</taxon>
    </lineage>
</organism>
<dbReference type="InterPro" id="IPR036116">
    <property type="entry name" value="FN3_sf"/>
</dbReference>
<dbReference type="RefSeq" id="XP_045563400.1">
    <property type="nucleotide sequence ID" value="XM_045707444.1"/>
</dbReference>
<feature type="compositionally biased region" description="Acidic residues" evidence="1">
    <location>
        <begin position="317"/>
        <end position="328"/>
    </location>
</feature>
<protein>
    <recommendedName>
        <fullName evidence="4">Fibronectin type-III domain-containing protein</fullName>
    </recommendedName>
</protein>
<dbReference type="Gene3D" id="2.60.40.10">
    <property type="entry name" value="Immunoglobulins"/>
    <property type="match status" value="2"/>
</dbReference>
<dbReference type="PANTHER" id="PTHR20859:SF53">
    <property type="entry name" value="INTERLEUKIN-22 RECEPTOR SUBUNIT ALPHA-1"/>
    <property type="match status" value="1"/>
</dbReference>
<feature type="chain" id="PRO_5046574045" description="Fibronectin type-III domain-containing protein" evidence="3">
    <location>
        <begin position="18"/>
        <end position="1458"/>
    </location>
</feature>
<dbReference type="InterPro" id="IPR050650">
    <property type="entry name" value="Type-II_Cytokine-TF_Rcpt"/>
</dbReference>
<keyword evidence="2" id="KW-1133">Transmembrane helix</keyword>
<feature type="region of interest" description="Disordered" evidence="1">
    <location>
        <begin position="1429"/>
        <end position="1458"/>
    </location>
</feature>